<keyword evidence="2" id="KW-0812">Transmembrane</keyword>
<dbReference type="SUPFAM" id="SSF103473">
    <property type="entry name" value="MFS general substrate transporter"/>
    <property type="match status" value="1"/>
</dbReference>
<evidence type="ECO:0000313" key="3">
    <source>
        <dbReference type="EMBL" id="KCV67566.1"/>
    </source>
</evidence>
<proteinExistence type="predicted"/>
<feature type="transmembrane region" description="Helical" evidence="2">
    <location>
        <begin position="176"/>
        <end position="196"/>
    </location>
</feature>
<dbReference type="EMBL" id="KB932216">
    <property type="protein sequence ID" value="KCV67566.1"/>
    <property type="molecule type" value="Genomic_DNA"/>
</dbReference>
<dbReference type="GeneID" id="20530689"/>
<feature type="region of interest" description="Disordered" evidence="1">
    <location>
        <begin position="404"/>
        <end position="424"/>
    </location>
</feature>
<feature type="compositionally biased region" description="Low complexity" evidence="1">
    <location>
        <begin position="406"/>
        <end position="421"/>
    </location>
</feature>
<feature type="transmembrane region" description="Helical" evidence="2">
    <location>
        <begin position="56"/>
        <end position="75"/>
    </location>
</feature>
<feature type="region of interest" description="Disordered" evidence="1">
    <location>
        <begin position="334"/>
        <end position="369"/>
    </location>
</feature>
<feature type="transmembrane region" description="Helical" evidence="2">
    <location>
        <begin position="108"/>
        <end position="128"/>
    </location>
</feature>
<evidence type="ECO:0000313" key="4">
    <source>
        <dbReference type="Proteomes" id="UP000030693"/>
    </source>
</evidence>
<evidence type="ECO:0000256" key="1">
    <source>
        <dbReference type="SAM" id="MobiDB-lite"/>
    </source>
</evidence>
<feature type="transmembrane region" description="Helical" evidence="2">
    <location>
        <begin position="140"/>
        <end position="164"/>
    </location>
</feature>
<sequence length="483" mass="51175">MQLFSMFRMRGVDRGALLITATLSGVGNLVCSALFTATPPFLTELYDWDLNAVSYFYAVLAILSSLTVFIFRLANIFPNYRIGMLLGLVIMAVGSIGANSFSKEITPIWRFLVFDLFFAIGYPLLQSFSMMMFIQISGPMYYSLLIPIILGATLFARALGHMLSVVFYDLNPLGDALLYACFFASIFAIALLLVFWPRLVPHRRPPDFDPYQEAVDLSSEAERLDARSTGRAAGSRHDGGTGGSSSGAGSGGGGARVADASDADSRRMSTMSLDSDVGRAWARHSTTTFGSMADPGSGSFTAAGLGNPRAGGRARGVSFLLQHDYSTLDEFGDVGDDFTTNPYTLRPEQQPQPQPQPLPQPQQQEATVAVATAAGDIPGGGASRPVPAARSASDASAATLFGTSLAPGAPAAGPRGSKPAAELSRRSADLLAEAASDQHMALSSWMIDYMSDNEWSDDPDGGRVPPGAGPGDLLQDAYFPGGL</sequence>
<protein>
    <submittedName>
        <fullName evidence="3">Uncharacterized protein</fullName>
    </submittedName>
</protein>
<feature type="compositionally biased region" description="Pro residues" evidence="1">
    <location>
        <begin position="350"/>
        <end position="360"/>
    </location>
</feature>
<keyword evidence="4" id="KW-1185">Reference proteome</keyword>
<keyword evidence="2" id="KW-1133">Transmembrane helix</keyword>
<evidence type="ECO:0000256" key="2">
    <source>
        <dbReference type="SAM" id="Phobius"/>
    </source>
</evidence>
<keyword evidence="2" id="KW-0472">Membrane</keyword>
<reference evidence="3" key="1">
    <citation type="submission" date="2013-04" db="EMBL/GenBank/DDBJ databases">
        <title>The Genome Sequence of Fonticula alba ATCC 38817.</title>
        <authorList>
            <consortium name="The Broad Institute Genomics Platform"/>
            <person name="Russ C."/>
            <person name="Cuomo C."/>
            <person name="Burger G."/>
            <person name="Gray M.W."/>
            <person name="Holland P.W.H."/>
            <person name="King N."/>
            <person name="Lang F.B.F."/>
            <person name="Roger A.J."/>
            <person name="Ruiz-Trillo I."/>
            <person name="Brown M."/>
            <person name="Walker B."/>
            <person name="Young S."/>
            <person name="Zeng Q."/>
            <person name="Gargeya S."/>
            <person name="Fitzgerald M."/>
            <person name="Haas B."/>
            <person name="Abouelleil A."/>
            <person name="Allen A.W."/>
            <person name="Alvarado L."/>
            <person name="Arachchi H.M."/>
            <person name="Berlin A.M."/>
            <person name="Chapman S.B."/>
            <person name="Gainer-Dewar J."/>
            <person name="Goldberg J."/>
            <person name="Griggs A."/>
            <person name="Gujja S."/>
            <person name="Hansen M."/>
            <person name="Howarth C."/>
            <person name="Imamovic A."/>
            <person name="Ireland A."/>
            <person name="Larimer J."/>
            <person name="McCowan C."/>
            <person name="Murphy C."/>
            <person name="Pearson M."/>
            <person name="Poon T.W."/>
            <person name="Priest M."/>
            <person name="Roberts A."/>
            <person name="Saif S."/>
            <person name="Shea T."/>
            <person name="Sisk P."/>
            <person name="Sykes S."/>
            <person name="Wortman J."/>
            <person name="Nusbaum C."/>
            <person name="Birren B."/>
        </authorList>
    </citation>
    <scope>NUCLEOTIDE SEQUENCE [LARGE SCALE GENOMIC DNA]</scope>
    <source>
        <strain evidence="3">ATCC 38817</strain>
    </source>
</reference>
<accession>A0A058Z0B8</accession>
<feature type="transmembrane region" description="Helical" evidence="2">
    <location>
        <begin position="82"/>
        <end position="102"/>
    </location>
</feature>
<name>A0A058Z0B8_FONAL</name>
<gene>
    <name evidence="3" type="ORF">H696_05964</name>
</gene>
<dbReference type="InterPro" id="IPR036259">
    <property type="entry name" value="MFS_trans_sf"/>
</dbReference>
<feature type="region of interest" description="Disordered" evidence="1">
    <location>
        <begin position="226"/>
        <end position="275"/>
    </location>
</feature>
<organism evidence="3">
    <name type="scientific">Fonticula alba</name>
    <name type="common">Slime mold</name>
    <dbReference type="NCBI Taxonomy" id="691883"/>
    <lineage>
        <taxon>Eukaryota</taxon>
        <taxon>Rotosphaerida</taxon>
        <taxon>Fonticulaceae</taxon>
        <taxon>Fonticula</taxon>
    </lineage>
</organism>
<feature type="region of interest" description="Disordered" evidence="1">
    <location>
        <begin position="451"/>
        <end position="483"/>
    </location>
</feature>
<dbReference type="RefSeq" id="XP_009498007.1">
    <property type="nucleotide sequence ID" value="XM_009499732.1"/>
</dbReference>
<feature type="compositionally biased region" description="Gly residues" evidence="1">
    <location>
        <begin position="240"/>
        <end position="255"/>
    </location>
</feature>
<dbReference type="AlphaFoldDB" id="A0A058Z0B8"/>
<dbReference type="Proteomes" id="UP000030693">
    <property type="component" value="Unassembled WGS sequence"/>
</dbReference>